<evidence type="ECO:0000259" key="10">
    <source>
        <dbReference type="PROSITE" id="PS50888"/>
    </source>
</evidence>
<feature type="compositionally biased region" description="Polar residues" evidence="9">
    <location>
        <begin position="269"/>
        <end position="279"/>
    </location>
</feature>
<dbReference type="FunFam" id="4.10.280.10:FF:000063">
    <property type="entry name" value="transcription factor HES-7 isoform X1"/>
    <property type="match status" value="1"/>
</dbReference>
<keyword evidence="7" id="KW-0539">Nucleus</keyword>
<keyword evidence="6" id="KW-0804">Transcription</keyword>
<evidence type="ECO:0000256" key="8">
    <source>
        <dbReference type="ARBA" id="ARBA00023791"/>
    </source>
</evidence>
<proteinExistence type="predicted"/>
<dbReference type="InterPro" id="IPR032644">
    <property type="entry name" value="HES-7_bHLH-O"/>
</dbReference>
<dbReference type="GO" id="GO:0005634">
    <property type="term" value="C:nucleus"/>
    <property type="evidence" value="ECO:0007669"/>
    <property type="project" value="UniProtKB-SubCell"/>
</dbReference>
<feature type="domain" description="BHLH" evidence="10">
    <location>
        <begin position="17"/>
        <end position="74"/>
    </location>
</feature>
<protein>
    <submittedName>
        <fullName evidence="12">Transcription factor HES-7-like</fullName>
    </submittedName>
</protein>
<evidence type="ECO:0000256" key="2">
    <source>
        <dbReference type="ARBA" id="ARBA00022473"/>
    </source>
</evidence>
<dbReference type="OrthoDB" id="690068at2759"/>
<feature type="region of interest" description="Disordered" evidence="9">
    <location>
        <begin position="163"/>
        <end position="196"/>
    </location>
</feature>
<name>A0A6P7NUW2_BETSP</name>
<evidence type="ECO:0000313" key="11">
    <source>
        <dbReference type="Proteomes" id="UP000515150"/>
    </source>
</evidence>
<dbReference type="GO" id="GO:0003677">
    <property type="term" value="F:DNA binding"/>
    <property type="evidence" value="ECO:0007669"/>
    <property type="project" value="UniProtKB-KW"/>
</dbReference>
<evidence type="ECO:0000256" key="1">
    <source>
        <dbReference type="ARBA" id="ARBA00004123"/>
    </source>
</evidence>
<sequence>MTKKLQNPSCADEGKTRKRILKPVVEKKRRDRINQSLAELRHLLLDHTADPRLQNSKLEKAEILDLTVEYLRKWTEGKNFISGSTDGPTEARNLRGPEPGARALSAVESAGFQRCVARLHGYIHRMSPEQRAGLMEGMKRHAGARQPGPESGQNVADDAASLGSVCTSESGREEAPPPLPSLSPFQPHSCSTPGHDFLSPPPSPWFSPSFSTYALSPTFPSFASHFSHPPCLSPPSSNTSFLHVSPTGPHTGPSAFHFPPLTTVRSSPHLTQRLASPPSSAAMWRPWSRD</sequence>
<keyword evidence="5" id="KW-0238">DNA-binding</keyword>
<dbReference type="Pfam" id="PF00010">
    <property type="entry name" value="HLH"/>
    <property type="match status" value="1"/>
</dbReference>
<dbReference type="Proteomes" id="UP000515150">
    <property type="component" value="Chromosome 10"/>
</dbReference>
<dbReference type="KEGG" id="bspl:114864960"/>
<evidence type="ECO:0000256" key="7">
    <source>
        <dbReference type="ARBA" id="ARBA00023242"/>
    </source>
</evidence>
<evidence type="ECO:0000256" key="3">
    <source>
        <dbReference type="ARBA" id="ARBA00022491"/>
    </source>
</evidence>
<dbReference type="GeneID" id="114864960"/>
<evidence type="ECO:0000256" key="5">
    <source>
        <dbReference type="ARBA" id="ARBA00023125"/>
    </source>
</evidence>
<evidence type="ECO:0000256" key="9">
    <source>
        <dbReference type="SAM" id="MobiDB-lite"/>
    </source>
</evidence>
<dbReference type="Gene3D" id="4.10.280.10">
    <property type="entry name" value="Helix-loop-helix DNA-binding domain"/>
    <property type="match status" value="1"/>
</dbReference>
<feature type="region of interest" description="Disordered" evidence="9">
    <location>
        <begin position="269"/>
        <end position="290"/>
    </location>
</feature>
<dbReference type="InParanoid" id="A0A6P7NUW2"/>
<evidence type="ECO:0000256" key="6">
    <source>
        <dbReference type="ARBA" id="ARBA00023163"/>
    </source>
</evidence>
<dbReference type="PANTHER" id="PTHR10985">
    <property type="entry name" value="BASIC HELIX-LOOP-HELIX TRANSCRIPTION FACTOR, HES-RELATED"/>
    <property type="match status" value="1"/>
</dbReference>
<dbReference type="InterPro" id="IPR036638">
    <property type="entry name" value="HLH_DNA-bd_sf"/>
</dbReference>
<accession>A0A6P7NUW2</accession>
<gene>
    <name evidence="12" type="primary">LOC114864960</name>
</gene>
<dbReference type="InterPro" id="IPR011598">
    <property type="entry name" value="bHLH_dom"/>
</dbReference>
<dbReference type="GO" id="GO:0046983">
    <property type="term" value="F:protein dimerization activity"/>
    <property type="evidence" value="ECO:0007669"/>
    <property type="project" value="InterPro"/>
</dbReference>
<organism evidence="11 12">
    <name type="scientific">Betta splendens</name>
    <name type="common">Siamese fighting fish</name>
    <dbReference type="NCBI Taxonomy" id="158456"/>
    <lineage>
        <taxon>Eukaryota</taxon>
        <taxon>Metazoa</taxon>
        <taxon>Chordata</taxon>
        <taxon>Craniata</taxon>
        <taxon>Vertebrata</taxon>
        <taxon>Euteleostomi</taxon>
        <taxon>Actinopterygii</taxon>
        <taxon>Neopterygii</taxon>
        <taxon>Teleostei</taxon>
        <taxon>Neoteleostei</taxon>
        <taxon>Acanthomorphata</taxon>
        <taxon>Anabantaria</taxon>
        <taxon>Anabantiformes</taxon>
        <taxon>Anabantoidei</taxon>
        <taxon>Osphronemidae</taxon>
        <taxon>Betta</taxon>
    </lineage>
</organism>
<evidence type="ECO:0000313" key="12">
    <source>
        <dbReference type="RefSeq" id="XP_029021805.1"/>
    </source>
</evidence>
<dbReference type="InterPro" id="IPR050370">
    <property type="entry name" value="HES_HEY"/>
</dbReference>
<comment type="subunit">
    <text evidence="8">Transcription repression requires formation of a complex with a corepressor protein of the Groucho/TLE family.</text>
</comment>
<keyword evidence="2" id="KW-0217">Developmental protein</keyword>
<keyword evidence="11" id="KW-1185">Reference proteome</keyword>
<dbReference type="AlphaFoldDB" id="A0A6P7NUW2"/>
<dbReference type="SUPFAM" id="SSF47459">
    <property type="entry name" value="HLH, helix-loop-helix DNA-binding domain"/>
    <property type="match status" value="1"/>
</dbReference>
<keyword evidence="4" id="KW-0805">Transcription regulation</keyword>
<dbReference type="PROSITE" id="PS50888">
    <property type="entry name" value="BHLH"/>
    <property type="match status" value="1"/>
</dbReference>
<reference evidence="12" key="1">
    <citation type="submission" date="2025-08" db="UniProtKB">
        <authorList>
            <consortium name="RefSeq"/>
        </authorList>
    </citation>
    <scope>IDENTIFICATION</scope>
</reference>
<dbReference type="RefSeq" id="XP_029021805.1">
    <property type="nucleotide sequence ID" value="XM_029165972.3"/>
</dbReference>
<comment type="subcellular location">
    <subcellularLocation>
        <location evidence="1">Nucleus</location>
    </subcellularLocation>
</comment>
<dbReference type="CDD" id="cd11462">
    <property type="entry name" value="bHLH-O_HES7"/>
    <property type="match status" value="1"/>
</dbReference>
<feature type="region of interest" description="Disordered" evidence="9">
    <location>
        <begin position="138"/>
        <end position="157"/>
    </location>
</feature>
<dbReference type="SMART" id="SM00353">
    <property type="entry name" value="HLH"/>
    <property type="match status" value="1"/>
</dbReference>
<evidence type="ECO:0000256" key="4">
    <source>
        <dbReference type="ARBA" id="ARBA00023015"/>
    </source>
</evidence>
<keyword evidence="3" id="KW-0678">Repressor</keyword>